<sequence length="523" mass="58419">MTDAANGRAHITYGLLVLLVLAYIVVDALFYFFSSYFREKWLNLTAAAVRASLMHKYLSEQQALASSRDDNKSSSFNQLTNNMAVLQDDYLRATVSIYAELCQFIIAMVISLFIQPMLCLVVLVLCLPGLFIPLLNQKLLKASKKDVLASSEKYTQILRNILDGLRTIQLFNVDRIMRHLFDRQNQDWLTKQNKDQKNRKLIGSLSQLLDNFLYLGTWVGGIYFVMNKSISLGQLVAFSQLMIFIAEPLQSASGLMADYVGGQEAAKKIQANLALQQKNPVGQTINKLKSIAYQDIVYTKKDQTILRHINFKFETDKHYLIVGKTGSGKTSFMNLPLLDKNGYTGKILINGHDQKNIDLASLRARLGVAEQSGAIFSASFQDNLSLFRQKFSKSQLQSALAQAQLSNYANGEAFAKQLSSSGHELSGGEAKRLFIARTLLGHFDYLLFDEPASGLDPHTAQAIEEMLMQLDSGWTVITHHYNEALFTFADQILVMADGEIAANGPLQDPTIQASLMKLNLLKP</sequence>
<evidence type="ECO:0000256" key="2">
    <source>
        <dbReference type="ARBA" id="ARBA00022692"/>
    </source>
</evidence>
<evidence type="ECO:0000256" key="3">
    <source>
        <dbReference type="ARBA" id="ARBA00022741"/>
    </source>
</evidence>
<gene>
    <name evidence="10" type="ORF">OKIT_0696</name>
</gene>
<dbReference type="Pfam" id="PF00005">
    <property type="entry name" value="ABC_tran"/>
    <property type="match status" value="1"/>
</dbReference>
<reference evidence="10 11" key="1">
    <citation type="journal article" date="2012" name="PLoS ONE">
        <title>Functional divergence in the genus oenococcus as predicted by genome sequencing of the newly-described species, Oenococcus kitaharae.</title>
        <authorList>
            <person name="Borneman A.R."/>
            <person name="McCarthy J.M."/>
            <person name="Chambers P.J."/>
            <person name="Bartowsky E.J."/>
        </authorList>
    </citation>
    <scope>NUCLEOTIDE SEQUENCE [LARGE SCALE GENOMIC DNA]</scope>
    <source>
        <strain evidence="11">DSM17330</strain>
    </source>
</reference>
<dbReference type="InterPro" id="IPR027417">
    <property type="entry name" value="P-loop_NTPase"/>
</dbReference>
<dbReference type="CDD" id="cd03228">
    <property type="entry name" value="ABCC_MRP_Like"/>
    <property type="match status" value="1"/>
</dbReference>
<dbReference type="InterPro" id="IPR039421">
    <property type="entry name" value="Type_1_exporter"/>
</dbReference>
<dbReference type="PATRIC" id="fig|1045004.4.peg.697"/>
<dbReference type="InterPro" id="IPR003593">
    <property type="entry name" value="AAA+_ATPase"/>
</dbReference>
<dbReference type="PANTHER" id="PTHR43394">
    <property type="entry name" value="ATP-DEPENDENT PERMEASE MDL1, MITOCHONDRIAL"/>
    <property type="match status" value="1"/>
</dbReference>
<evidence type="ECO:0000259" key="8">
    <source>
        <dbReference type="PROSITE" id="PS50893"/>
    </source>
</evidence>
<protein>
    <submittedName>
        <fullName evidence="10">ABC transporter ATP-binding and membrane spanning permease</fullName>
    </submittedName>
</protein>
<keyword evidence="3" id="KW-0547">Nucleotide-binding</keyword>
<feature type="transmembrane region" description="Helical" evidence="7">
    <location>
        <begin position="104"/>
        <end position="135"/>
    </location>
</feature>
<dbReference type="HOGENOM" id="CLU_000604_84_3_9"/>
<keyword evidence="6 7" id="KW-0472">Membrane</keyword>
<feature type="transmembrane region" description="Helical" evidence="7">
    <location>
        <begin position="12"/>
        <end position="33"/>
    </location>
</feature>
<dbReference type="PROSITE" id="PS50929">
    <property type="entry name" value="ABC_TM1F"/>
    <property type="match status" value="1"/>
</dbReference>
<dbReference type="AlphaFoldDB" id="G9WF87"/>
<evidence type="ECO:0000259" key="9">
    <source>
        <dbReference type="PROSITE" id="PS50929"/>
    </source>
</evidence>
<evidence type="ECO:0000313" key="11">
    <source>
        <dbReference type="Proteomes" id="UP000004959"/>
    </source>
</evidence>
<dbReference type="InterPro" id="IPR017871">
    <property type="entry name" value="ABC_transporter-like_CS"/>
</dbReference>
<dbReference type="eggNOG" id="COG1132">
    <property type="taxonomic scope" value="Bacteria"/>
</dbReference>
<keyword evidence="11" id="KW-1185">Reference proteome</keyword>
<dbReference type="Gene3D" id="3.40.50.300">
    <property type="entry name" value="P-loop containing nucleotide triphosphate hydrolases"/>
    <property type="match status" value="1"/>
</dbReference>
<feature type="transmembrane region" description="Helical" evidence="7">
    <location>
        <begin position="208"/>
        <end position="226"/>
    </location>
</feature>
<accession>G9WF87</accession>
<dbReference type="SUPFAM" id="SSF90123">
    <property type="entry name" value="ABC transporter transmembrane region"/>
    <property type="match status" value="1"/>
</dbReference>
<evidence type="ECO:0000256" key="1">
    <source>
        <dbReference type="ARBA" id="ARBA00004651"/>
    </source>
</evidence>
<dbReference type="EMBL" id="AFVZ01000001">
    <property type="protein sequence ID" value="EHN58807.1"/>
    <property type="molecule type" value="Genomic_DNA"/>
</dbReference>
<evidence type="ECO:0000256" key="4">
    <source>
        <dbReference type="ARBA" id="ARBA00022840"/>
    </source>
</evidence>
<organism evidence="10 11">
    <name type="scientific">Oenococcus kitaharae DSM 17330</name>
    <dbReference type="NCBI Taxonomy" id="1045004"/>
    <lineage>
        <taxon>Bacteria</taxon>
        <taxon>Bacillati</taxon>
        <taxon>Bacillota</taxon>
        <taxon>Bacilli</taxon>
        <taxon>Lactobacillales</taxon>
        <taxon>Lactobacillaceae</taxon>
        <taxon>Oenococcus</taxon>
    </lineage>
</organism>
<dbReference type="STRING" id="336988.NT96_08850"/>
<dbReference type="InterPro" id="IPR011527">
    <property type="entry name" value="ABC1_TM_dom"/>
</dbReference>
<dbReference type="Proteomes" id="UP000004959">
    <property type="component" value="Chromosome"/>
</dbReference>
<keyword evidence="2 7" id="KW-0812">Transmembrane</keyword>
<feature type="domain" description="ABC transmembrane type-1" evidence="9">
    <location>
        <begin position="1"/>
        <end position="261"/>
    </location>
</feature>
<dbReference type="GO" id="GO:0005524">
    <property type="term" value="F:ATP binding"/>
    <property type="evidence" value="ECO:0007669"/>
    <property type="project" value="UniProtKB-KW"/>
</dbReference>
<evidence type="ECO:0000256" key="6">
    <source>
        <dbReference type="ARBA" id="ARBA00023136"/>
    </source>
</evidence>
<dbReference type="OrthoDB" id="2260349at2"/>
<feature type="domain" description="ABC transporter" evidence="8">
    <location>
        <begin position="291"/>
        <end position="522"/>
    </location>
</feature>
<name>G9WF87_9LACO</name>
<dbReference type="SUPFAM" id="SSF52540">
    <property type="entry name" value="P-loop containing nucleoside triphosphate hydrolases"/>
    <property type="match status" value="1"/>
</dbReference>
<dbReference type="RefSeq" id="WP_007745344.1">
    <property type="nucleotide sequence ID" value="NZ_CM001398.1"/>
</dbReference>
<dbReference type="SMART" id="SM00382">
    <property type="entry name" value="AAA"/>
    <property type="match status" value="1"/>
</dbReference>
<dbReference type="Gene3D" id="1.20.1560.10">
    <property type="entry name" value="ABC transporter type 1, transmembrane domain"/>
    <property type="match status" value="1"/>
</dbReference>
<dbReference type="PANTHER" id="PTHR43394:SF1">
    <property type="entry name" value="ATP-BINDING CASSETTE SUB-FAMILY B MEMBER 10, MITOCHONDRIAL"/>
    <property type="match status" value="1"/>
</dbReference>
<keyword evidence="5 7" id="KW-1133">Transmembrane helix</keyword>
<evidence type="ECO:0000313" key="10">
    <source>
        <dbReference type="EMBL" id="EHN58807.1"/>
    </source>
</evidence>
<evidence type="ECO:0000256" key="7">
    <source>
        <dbReference type="SAM" id="Phobius"/>
    </source>
</evidence>
<evidence type="ECO:0000256" key="5">
    <source>
        <dbReference type="ARBA" id="ARBA00022989"/>
    </source>
</evidence>
<comment type="caution">
    <text evidence="10">The sequence shown here is derived from an EMBL/GenBank/DDBJ whole genome shotgun (WGS) entry which is preliminary data.</text>
</comment>
<dbReference type="Pfam" id="PF00664">
    <property type="entry name" value="ABC_membrane"/>
    <property type="match status" value="1"/>
</dbReference>
<comment type="subcellular location">
    <subcellularLocation>
        <location evidence="1">Cell membrane</location>
        <topology evidence="1">Multi-pass membrane protein</topology>
    </subcellularLocation>
</comment>
<dbReference type="PROSITE" id="PS00211">
    <property type="entry name" value="ABC_TRANSPORTER_1"/>
    <property type="match status" value="1"/>
</dbReference>
<dbReference type="InterPro" id="IPR003439">
    <property type="entry name" value="ABC_transporter-like_ATP-bd"/>
</dbReference>
<dbReference type="InterPro" id="IPR036640">
    <property type="entry name" value="ABC1_TM_sf"/>
</dbReference>
<dbReference type="GO" id="GO:0016887">
    <property type="term" value="F:ATP hydrolysis activity"/>
    <property type="evidence" value="ECO:0007669"/>
    <property type="project" value="InterPro"/>
</dbReference>
<dbReference type="GO" id="GO:0015421">
    <property type="term" value="F:ABC-type oligopeptide transporter activity"/>
    <property type="evidence" value="ECO:0007669"/>
    <property type="project" value="TreeGrafter"/>
</dbReference>
<dbReference type="GO" id="GO:0005886">
    <property type="term" value="C:plasma membrane"/>
    <property type="evidence" value="ECO:0007669"/>
    <property type="project" value="UniProtKB-SubCell"/>
</dbReference>
<keyword evidence="4 10" id="KW-0067">ATP-binding</keyword>
<dbReference type="PROSITE" id="PS50893">
    <property type="entry name" value="ABC_TRANSPORTER_2"/>
    <property type="match status" value="1"/>
</dbReference>
<proteinExistence type="predicted"/>